<evidence type="ECO:0000313" key="2">
    <source>
        <dbReference type="Proteomes" id="UP001179952"/>
    </source>
</evidence>
<dbReference type="AlphaFoldDB" id="A0AAV9A8B1"/>
<sequence length="70" mass="8451">MFLMVWRLRPSEYLMVRSCCRWLRRDRGVMEVMARFDSQELEFMWDRGSQGPPIQLDPSDELCQKYAESS</sequence>
<reference evidence="1" key="2">
    <citation type="submission" date="2023-06" db="EMBL/GenBank/DDBJ databases">
        <authorList>
            <person name="Ma L."/>
            <person name="Liu K.-W."/>
            <person name="Li Z."/>
            <person name="Hsiao Y.-Y."/>
            <person name="Qi Y."/>
            <person name="Fu T."/>
            <person name="Tang G."/>
            <person name="Zhang D."/>
            <person name="Sun W.-H."/>
            <person name="Liu D.-K."/>
            <person name="Li Y."/>
            <person name="Chen G.-Z."/>
            <person name="Liu X.-D."/>
            <person name="Liao X.-Y."/>
            <person name="Jiang Y.-T."/>
            <person name="Yu X."/>
            <person name="Hao Y."/>
            <person name="Huang J."/>
            <person name="Zhao X.-W."/>
            <person name="Ke S."/>
            <person name="Chen Y.-Y."/>
            <person name="Wu W.-L."/>
            <person name="Hsu J.-L."/>
            <person name="Lin Y.-F."/>
            <person name="Huang M.-D."/>
            <person name="Li C.-Y."/>
            <person name="Huang L."/>
            <person name="Wang Z.-W."/>
            <person name="Zhao X."/>
            <person name="Zhong W.-Y."/>
            <person name="Peng D.-H."/>
            <person name="Ahmad S."/>
            <person name="Lan S."/>
            <person name="Zhang J.-S."/>
            <person name="Tsai W.-C."/>
            <person name="Van De Peer Y."/>
            <person name="Liu Z.-J."/>
        </authorList>
    </citation>
    <scope>NUCLEOTIDE SEQUENCE</scope>
    <source>
        <strain evidence="1">SCP</strain>
        <tissue evidence="1">Leaves</tissue>
    </source>
</reference>
<dbReference type="EMBL" id="JAUJYN010000011">
    <property type="protein sequence ID" value="KAK1260406.1"/>
    <property type="molecule type" value="Genomic_DNA"/>
</dbReference>
<gene>
    <name evidence="1" type="ORF">QJS04_geneDACA023378</name>
</gene>
<proteinExistence type="predicted"/>
<comment type="caution">
    <text evidence="1">The sequence shown here is derived from an EMBL/GenBank/DDBJ whole genome shotgun (WGS) entry which is preliminary data.</text>
</comment>
<organism evidence="1 2">
    <name type="scientific">Acorus gramineus</name>
    <name type="common">Dwarf sweet flag</name>
    <dbReference type="NCBI Taxonomy" id="55184"/>
    <lineage>
        <taxon>Eukaryota</taxon>
        <taxon>Viridiplantae</taxon>
        <taxon>Streptophyta</taxon>
        <taxon>Embryophyta</taxon>
        <taxon>Tracheophyta</taxon>
        <taxon>Spermatophyta</taxon>
        <taxon>Magnoliopsida</taxon>
        <taxon>Liliopsida</taxon>
        <taxon>Acoraceae</taxon>
        <taxon>Acorus</taxon>
    </lineage>
</organism>
<accession>A0AAV9A8B1</accession>
<keyword evidence="2" id="KW-1185">Reference proteome</keyword>
<dbReference type="Proteomes" id="UP001179952">
    <property type="component" value="Unassembled WGS sequence"/>
</dbReference>
<reference evidence="1" key="1">
    <citation type="journal article" date="2023" name="Nat. Commun.">
        <title>Diploid and tetraploid genomes of Acorus and the evolution of monocots.</title>
        <authorList>
            <person name="Ma L."/>
            <person name="Liu K.W."/>
            <person name="Li Z."/>
            <person name="Hsiao Y.Y."/>
            <person name="Qi Y."/>
            <person name="Fu T."/>
            <person name="Tang G.D."/>
            <person name="Zhang D."/>
            <person name="Sun W.H."/>
            <person name="Liu D.K."/>
            <person name="Li Y."/>
            <person name="Chen G.Z."/>
            <person name="Liu X.D."/>
            <person name="Liao X.Y."/>
            <person name="Jiang Y.T."/>
            <person name="Yu X."/>
            <person name="Hao Y."/>
            <person name="Huang J."/>
            <person name="Zhao X.W."/>
            <person name="Ke S."/>
            <person name="Chen Y.Y."/>
            <person name="Wu W.L."/>
            <person name="Hsu J.L."/>
            <person name="Lin Y.F."/>
            <person name="Huang M.D."/>
            <person name="Li C.Y."/>
            <person name="Huang L."/>
            <person name="Wang Z.W."/>
            <person name="Zhao X."/>
            <person name="Zhong W.Y."/>
            <person name="Peng D.H."/>
            <person name="Ahmad S."/>
            <person name="Lan S."/>
            <person name="Zhang J.S."/>
            <person name="Tsai W.C."/>
            <person name="Van de Peer Y."/>
            <person name="Liu Z.J."/>
        </authorList>
    </citation>
    <scope>NUCLEOTIDE SEQUENCE</scope>
    <source>
        <strain evidence="1">SCP</strain>
    </source>
</reference>
<protein>
    <submittedName>
        <fullName evidence="1">Uncharacterized protein</fullName>
    </submittedName>
</protein>
<evidence type="ECO:0000313" key="1">
    <source>
        <dbReference type="EMBL" id="KAK1260406.1"/>
    </source>
</evidence>
<name>A0AAV9A8B1_ACOGR</name>